<dbReference type="CDD" id="cd04301">
    <property type="entry name" value="NAT_SF"/>
    <property type="match status" value="1"/>
</dbReference>
<dbReference type="PROSITE" id="PS51186">
    <property type="entry name" value="GNAT"/>
    <property type="match status" value="1"/>
</dbReference>
<dbReference type="Gene3D" id="3.40.630.30">
    <property type="match status" value="1"/>
</dbReference>
<dbReference type="InterPro" id="IPR000182">
    <property type="entry name" value="GNAT_dom"/>
</dbReference>
<dbReference type="InterPro" id="IPR050680">
    <property type="entry name" value="YpeA/RimI_acetyltransf"/>
</dbReference>
<feature type="domain" description="N-acetyltransferase" evidence="3">
    <location>
        <begin position="184"/>
        <end position="323"/>
    </location>
</feature>
<gene>
    <name evidence="4" type="ORF">EDD27_3007</name>
</gene>
<dbReference type="InterPro" id="IPR016181">
    <property type="entry name" value="Acyl_CoA_acyltransferase"/>
</dbReference>
<keyword evidence="1 4" id="KW-0808">Transferase</keyword>
<name>A0A438M4B8_9ACTN</name>
<proteinExistence type="predicted"/>
<keyword evidence="5" id="KW-1185">Reference proteome</keyword>
<keyword evidence="2" id="KW-0012">Acyltransferase</keyword>
<evidence type="ECO:0000313" key="4">
    <source>
        <dbReference type="EMBL" id="RVX40592.1"/>
    </source>
</evidence>
<evidence type="ECO:0000256" key="1">
    <source>
        <dbReference type="ARBA" id="ARBA00022679"/>
    </source>
</evidence>
<protein>
    <submittedName>
        <fullName evidence="4">Acetyltransferase (GNAT) family protein</fullName>
    </submittedName>
</protein>
<evidence type="ECO:0000256" key="2">
    <source>
        <dbReference type="ARBA" id="ARBA00023315"/>
    </source>
</evidence>
<sequence length="323" mass="35564">MGGAGQAGRCTIQPMHTLRRPRVDDAAAMYELIAAYETAVLGAPDMTLQDVQDELVEPDFDRDKDGWLAQDADGRLLASAWACSDGDSDLVHVDVIVRPGVEGLADELWPLVIGRARELAAERGHDGLTLHIGIYRADHVKQGMAKEQGFEPGTSFHRMRIDHEGPVEAPVPPAGLTLHSGESEDVRREAHRVQQESFAEHFGFVKLDYDLWYERRQAQSVNDWSQLALARIDGRAAAVLIGNNQFLPDQDCGYVATLGVLPEFRGRGLGRFLLGHAFAADAARGRKGTILHVDSNNTTPALGLYESAGMRPVMVIDVWRRRL</sequence>
<dbReference type="PANTHER" id="PTHR43420">
    <property type="entry name" value="ACETYLTRANSFERASE"/>
    <property type="match status" value="1"/>
</dbReference>
<comment type="caution">
    <text evidence="4">The sequence shown here is derived from an EMBL/GenBank/DDBJ whole genome shotgun (WGS) entry which is preliminary data.</text>
</comment>
<accession>A0A438M4B8</accession>
<dbReference type="Proteomes" id="UP000284824">
    <property type="component" value="Unassembled WGS sequence"/>
</dbReference>
<evidence type="ECO:0000259" key="3">
    <source>
        <dbReference type="PROSITE" id="PS51186"/>
    </source>
</evidence>
<evidence type="ECO:0000313" key="5">
    <source>
        <dbReference type="Proteomes" id="UP000284824"/>
    </source>
</evidence>
<dbReference type="SUPFAM" id="SSF55729">
    <property type="entry name" value="Acyl-CoA N-acyltransferases (Nat)"/>
    <property type="match status" value="1"/>
</dbReference>
<dbReference type="Pfam" id="PF00583">
    <property type="entry name" value="Acetyltransf_1"/>
    <property type="match status" value="1"/>
</dbReference>
<dbReference type="GO" id="GO:0016747">
    <property type="term" value="F:acyltransferase activity, transferring groups other than amino-acyl groups"/>
    <property type="evidence" value="ECO:0007669"/>
    <property type="project" value="InterPro"/>
</dbReference>
<dbReference type="EMBL" id="SAUN01000001">
    <property type="protein sequence ID" value="RVX40592.1"/>
    <property type="molecule type" value="Genomic_DNA"/>
</dbReference>
<reference evidence="4 5" key="1">
    <citation type="submission" date="2019-01" db="EMBL/GenBank/DDBJ databases">
        <title>Sequencing the genomes of 1000 actinobacteria strains.</title>
        <authorList>
            <person name="Klenk H.-P."/>
        </authorList>
    </citation>
    <scope>NUCLEOTIDE SEQUENCE [LARGE SCALE GENOMIC DNA]</scope>
    <source>
        <strain evidence="4 5">DSM 43925</strain>
    </source>
</reference>
<dbReference type="AlphaFoldDB" id="A0A438M4B8"/>
<organism evidence="4 5">
    <name type="scientific">Nonomuraea polychroma</name>
    <dbReference type="NCBI Taxonomy" id="46176"/>
    <lineage>
        <taxon>Bacteria</taxon>
        <taxon>Bacillati</taxon>
        <taxon>Actinomycetota</taxon>
        <taxon>Actinomycetes</taxon>
        <taxon>Streptosporangiales</taxon>
        <taxon>Streptosporangiaceae</taxon>
        <taxon>Nonomuraea</taxon>
    </lineage>
</organism>